<dbReference type="EMBL" id="AUNB01000018">
    <property type="protein sequence ID" value="KEO60431.1"/>
    <property type="molecule type" value="Genomic_DNA"/>
</dbReference>
<comment type="caution">
    <text evidence="10">The sequence shown here is derived from an EMBL/GenBank/DDBJ whole genome shotgun (WGS) entry which is preliminary data.</text>
</comment>
<dbReference type="PROSITE" id="PS51435">
    <property type="entry name" value="AP_NUCLEASE_F1_4"/>
    <property type="match status" value="1"/>
</dbReference>
<feature type="active site" description="Proton donor/acceptor" evidence="6">
    <location>
        <position position="196"/>
    </location>
</feature>
<comment type="cofactor">
    <cofactor evidence="1">
        <name>Mn(2+)</name>
        <dbReference type="ChEBI" id="CHEBI:29035"/>
    </cofactor>
</comment>
<feature type="binding site" evidence="7">
    <location>
        <position position="296"/>
    </location>
    <ligand>
        <name>Mg(2+)</name>
        <dbReference type="ChEBI" id="CHEBI:18420"/>
        <label>1</label>
    </ligand>
</feature>
<dbReference type="InterPro" id="IPR005135">
    <property type="entry name" value="Endo/exonuclease/phosphatase"/>
</dbReference>
<evidence type="ECO:0000256" key="4">
    <source>
        <dbReference type="ARBA" id="ARBA00022801"/>
    </source>
</evidence>
<feature type="binding site" evidence="7">
    <location>
        <position position="198"/>
    </location>
    <ligand>
        <name>Mg(2+)</name>
        <dbReference type="ChEBI" id="CHEBI:18420"/>
        <label>1</label>
    </ligand>
</feature>
<name>A0A074JRZ6_9RHOB</name>
<evidence type="ECO:0000256" key="1">
    <source>
        <dbReference type="ARBA" id="ARBA00001936"/>
    </source>
</evidence>
<accession>A0A074JRZ6</accession>
<keyword evidence="3 7" id="KW-0479">Metal-binding</keyword>
<feature type="site" description="Interaction with DNA substrate" evidence="8">
    <location>
        <position position="297"/>
    </location>
</feature>
<feature type="binding site" evidence="7">
    <location>
        <position position="45"/>
    </location>
    <ligand>
        <name>Mg(2+)</name>
        <dbReference type="ChEBI" id="CHEBI:18420"/>
        <label>1</label>
    </ligand>
</feature>
<feature type="active site" evidence="6">
    <location>
        <position position="146"/>
    </location>
</feature>
<feature type="site" description="Transition state stabilizer" evidence="8">
    <location>
        <position position="198"/>
    </location>
</feature>
<evidence type="ECO:0000256" key="6">
    <source>
        <dbReference type="PIRSR" id="PIRSR604808-1"/>
    </source>
</evidence>
<feature type="active site" description="Proton acceptor" evidence="6">
    <location>
        <position position="297"/>
    </location>
</feature>
<dbReference type="Proteomes" id="UP000027471">
    <property type="component" value="Unassembled WGS sequence"/>
</dbReference>
<evidence type="ECO:0000256" key="5">
    <source>
        <dbReference type="ARBA" id="ARBA00022842"/>
    </source>
</evidence>
<keyword evidence="11" id="KW-1185">Reference proteome</keyword>
<evidence type="ECO:0000313" key="10">
    <source>
        <dbReference type="EMBL" id="KEO60431.1"/>
    </source>
</evidence>
<dbReference type="GO" id="GO:0004519">
    <property type="term" value="F:endonuclease activity"/>
    <property type="evidence" value="ECO:0007669"/>
    <property type="project" value="InterPro"/>
</dbReference>
<dbReference type="Gene3D" id="3.60.10.10">
    <property type="entry name" value="Endonuclease/exonuclease/phosphatase"/>
    <property type="match status" value="1"/>
</dbReference>
<protein>
    <recommendedName>
        <fullName evidence="9">Endonuclease/exonuclease/phosphatase domain-containing protein</fullName>
    </recommendedName>
</protein>
<feature type="site" description="Important for catalytic activity" evidence="8">
    <location>
        <position position="267"/>
    </location>
</feature>
<feature type="domain" description="Endonuclease/exonuclease/phosphatase" evidence="9">
    <location>
        <begin position="42"/>
        <end position="297"/>
    </location>
</feature>
<keyword evidence="5 7" id="KW-0460">Magnesium</keyword>
<feature type="binding site" evidence="7">
    <location>
        <position position="196"/>
    </location>
    <ligand>
        <name>Mg(2+)</name>
        <dbReference type="ChEBI" id="CHEBI:18420"/>
        <label>1</label>
    </ligand>
</feature>
<evidence type="ECO:0000256" key="8">
    <source>
        <dbReference type="PIRSR" id="PIRSR604808-3"/>
    </source>
</evidence>
<comment type="cofactor">
    <cofactor evidence="7">
        <name>Mg(2+)</name>
        <dbReference type="ChEBI" id="CHEBI:18420"/>
    </cofactor>
    <cofactor evidence="7">
        <name>Mn(2+)</name>
        <dbReference type="ChEBI" id="CHEBI:29035"/>
    </cofactor>
    <text evidence="7">Probably binds two magnesium or manganese ions per subunit.</text>
</comment>
<dbReference type="GO" id="GO:0008311">
    <property type="term" value="F:double-stranded DNA 3'-5' DNA exonuclease activity"/>
    <property type="evidence" value="ECO:0007669"/>
    <property type="project" value="InterPro"/>
</dbReference>
<feature type="binding site" evidence="7">
    <location>
        <position position="72"/>
    </location>
    <ligand>
        <name>Mg(2+)</name>
        <dbReference type="ChEBI" id="CHEBI:18420"/>
        <label>1</label>
    </ligand>
</feature>
<dbReference type="SUPFAM" id="SSF56219">
    <property type="entry name" value="DNase I-like"/>
    <property type="match status" value="1"/>
</dbReference>
<comment type="similarity">
    <text evidence="2">Belongs to the DNA repair enzymes AP/ExoA family.</text>
</comment>
<sequence length="306" mass="34140">MGAFLLWHGPLTQTCATAALVPPPRLTLHLRPSTPEAPMKIATFNINGIKARHPALIDWLREAQPDVALLQEIKSVDEAFPRELFEDLGYQVETHGQKSFNGVAILSKLPLEDITRGLPGDDGDEQARWIEATVVGERAVRLCGLYLPNGNPVEFDDTGAPIHEGKYGYKLDWMARMQARATELLALEEPFLMAGDYNIIPQDEDAAKPEAWRKDALALPESRAAFRRLLNMGFTEAFRARDAEPGQYSFWDYQAGAWPRNNGIRIDHLLLSPQAADLMQAVGIDKEIRGRDKPSDHVPVWVELAA</sequence>
<evidence type="ECO:0000313" key="11">
    <source>
        <dbReference type="Proteomes" id="UP000027471"/>
    </source>
</evidence>
<dbReference type="Pfam" id="PF03372">
    <property type="entry name" value="Exo_endo_phos"/>
    <property type="match status" value="1"/>
</dbReference>
<keyword evidence="4" id="KW-0378">Hydrolase</keyword>
<reference evidence="10 11" key="1">
    <citation type="journal article" date="2015" name="Antonie Van Leeuwenhoek">
        <title>Thioclava indica sp. nov., isolated from surface seawater of the Indian Ocean.</title>
        <authorList>
            <person name="Liu Y."/>
            <person name="Lai Q."/>
            <person name="Du J."/>
            <person name="Xu H."/>
            <person name="Jiang L."/>
            <person name="Shao Z."/>
        </authorList>
    </citation>
    <scope>NUCLEOTIDE SEQUENCE [LARGE SCALE GENOMIC DNA]</scope>
    <source>
        <strain evidence="10 11">DT23-4</strain>
    </source>
</reference>
<dbReference type="NCBIfam" id="TIGR00633">
    <property type="entry name" value="xth"/>
    <property type="match status" value="1"/>
</dbReference>
<keyword evidence="7" id="KW-0464">Manganese</keyword>
<dbReference type="InterPro" id="IPR036691">
    <property type="entry name" value="Endo/exonu/phosph_ase_sf"/>
</dbReference>
<evidence type="ECO:0000256" key="2">
    <source>
        <dbReference type="ARBA" id="ARBA00007092"/>
    </source>
</evidence>
<dbReference type="PANTHER" id="PTHR43250">
    <property type="entry name" value="EXODEOXYRIBONUCLEASE III"/>
    <property type="match status" value="1"/>
</dbReference>
<dbReference type="AlphaFoldDB" id="A0A074JRZ6"/>
<dbReference type="GO" id="GO:0006281">
    <property type="term" value="P:DNA repair"/>
    <property type="evidence" value="ECO:0007669"/>
    <property type="project" value="InterPro"/>
</dbReference>
<dbReference type="GO" id="GO:0046872">
    <property type="term" value="F:metal ion binding"/>
    <property type="evidence" value="ECO:0007669"/>
    <property type="project" value="UniProtKB-KW"/>
</dbReference>
<dbReference type="InterPro" id="IPR004808">
    <property type="entry name" value="AP_endonuc_1"/>
</dbReference>
<dbReference type="InterPro" id="IPR037493">
    <property type="entry name" value="ExoIII-like"/>
</dbReference>
<organism evidence="10 11">
    <name type="scientific">Thioclava indica</name>
    <dbReference type="NCBI Taxonomy" id="1353528"/>
    <lineage>
        <taxon>Bacteria</taxon>
        <taxon>Pseudomonadati</taxon>
        <taxon>Pseudomonadota</taxon>
        <taxon>Alphaproteobacteria</taxon>
        <taxon>Rhodobacterales</taxon>
        <taxon>Paracoccaceae</taxon>
        <taxon>Thioclava</taxon>
    </lineage>
</organism>
<dbReference type="CDD" id="cd09086">
    <property type="entry name" value="ExoIII-like_AP-endo"/>
    <property type="match status" value="1"/>
</dbReference>
<evidence type="ECO:0000256" key="3">
    <source>
        <dbReference type="ARBA" id="ARBA00022723"/>
    </source>
</evidence>
<dbReference type="STRING" id="1353528.DT23_02795"/>
<gene>
    <name evidence="10" type="ORF">DT23_02795</name>
</gene>
<evidence type="ECO:0000256" key="7">
    <source>
        <dbReference type="PIRSR" id="PIRSR604808-2"/>
    </source>
</evidence>
<dbReference type="PROSITE" id="PS00728">
    <property type="entry name" value="AP_NUCLEASE_F1_3"/>
    <property type="match status" value="1"/>
</dbReference>
<evidence type="ECO:0000259" key="9">
    <source>
        <dbReference type="Pfam" id="PF03372"/>
    </source>
</evidence>
<dbReference type="eggNOG" id="COG0708">
    <property type="taxonomic scope" value="Bacteria"/>
</dbReference>
<dbReference type="NCBIfam" id="TIGR00195">
    <property type="entry name" value="exoDNase_III"/>
    <property type="match status" value="1"/>
</dbReference>
<feature type="binding site" evidence="7">
    <location>
        <position position="297"/>
    </location>
    <ligand>
        <name>Mg(2+)</name>
        <dbReference type="ChEBI" id="CHEBI:18420"/>
        <label>1</label>
    </ligand>
</feature>
<dbReference type="GO" id="GO:0003677">
    <property type="term" value="F:DNA binding"/>
    <property type="evidence" value="ECO:0007669"/>
    <property type="project" value="InterPro"/>
</dbReference>
<dbReference type="InterPro" id="IPR020848">
    <property type="entry name" value="AP_endonuclease_F1_CS"/>
</dbReference>
<dbReference type="PANTHER" id="PTHR43250:SF2">
    <property type="entry name" value="EXODEOXYRIBONUCLEASE III"/>
    <property type="match status" value="1"/>
</dbReference>
<proteinExistence type="inferred from homology"/>